<evidence type="ECO:0000256" key="2">
    <source>
        <dbReference type="ARBA" id="ARBA00022777"/>
    </source>
</evidence>
<dbReference type="SUPFAM" id="SSF53067">
    <property type="entry name" value="Actin-like ATPase domain"/>
    <property type="match status" value="1"/>
</dbReference>
<dbReference type="GO" id="GO:0006096">
    <property type="term" value="P:glycolytic process"/>
    <property type="evidence" value="ECO:0007669"/>
    <property type="project" value="InterPro"/>
</dbReference>
<dbReference type="GO" id="GO:0004340">
    <property type="term" value="F:glucokinase activity"/>
    <property type="evidence" value="ECO:0007669"/>
    <property type="project" value="InterPro"/>
</dbReference>
<reference evidence="4 5" key="1">
    <citation type="journal article" date="2018" name="Nat. Biotechnol.">
        <title>A standardized bacterial taxonomy based on genome phylogeny substantially revises the tree of life.</title>
        <authorList>
            <person name="Parks D.H."/>
            <person name="Chuvochina M."/>
            <person name="Waite D.W."/>
            <person name="Rinke C."/>
            <person name="Skarshewski A."/>
            <person name="Chaumeil P.A."/>
            <person name="Hugenholtz P."/>
        </authorList>
    </citation>
    <scope>NUCLEOTIDE SEQUENCE [LARGE SCALE GENOMIC DNA]</scope>
    <source>
        <strain evidence="4">UBA9158</strain>
    </source>
</reference>
<dbReference type="PANTHER" id="PTHR47690:SF1">
    <property type="entry name" value="GLUCOKINASE"/>
    <property type="match status" value="1"/>
</dbReference>
<organism evidence="4 5">
    <name type="scientific">Haliea salexigens</name>
    <dbReference type="NCBI Taxonomy" id="287487"/>
    <lineage>
        <taxon>Bacteria</taxon>
        <taxon>Pseudomonadati</taxon>
        <taxon>Pseudomonadota</taxon>
        <taxon>Gammaproteobacteria</taxon>
        <taxon>Cellvibrionales</taxon>
        <taxon>Halieaceae</taxon>
        <taxon>Haliea</taxon>
    </lineage>
</organism>
<dbReference type="GO" id="GO:0005524">
    <property type="term" value="F:ATP binding"/>
    <property type="evidence" value="ECO:0007669"/>
    <property type="project" value="InterPro"/>
</dbReference>
<dbReference type="STRING" id="1121937.GCA_000423125_02503"/>
<keyword evidence="2" id="KW-0418">Kinase</keyword>
<dbReference type="GO" id="GO:0005536">
    <property type="term" value="F:D-glucose binding"/>
    <property type="evidence" value="ECO:0007669"/>
    <property type="project" value="InterPro"/>
</dbReference>
<evidence type="ECO:0000256" key="1">
    <source>
        <dbReference type="ARBA" id="ARBA00022679"/>
    </source>
</evidence>
<comment type="similarity">
    <text evidence="3">Belongs to the bacterial glucokinase family.</text>
</comment>
<dbReference type="InterPro" id="IPR050201">
    <property type="entry name" value="Bacterial_glucokinase"/>
</dbReference>
<evidence type="ECO:0000313" key="5">
    <source>
        <dbReference type="Proteomes" id="UP000259273"/>
    </source>
</evidence>
<dbReference type="GO" id="GO:0005829">
    <property type="term" value="C:cytosol"/>
    <property type="evidence" value="ECO:0007669"/>
    <property type="project" value="TreeGrafter"/>
</dbReference>
<accession>A0A3C1KST5</accession>
<dbReference type="Gene3D" id="3.30.420.40">
    <property type="match status" value="1"/>
</dbReference>
<keyword evidence="1" id="KW-0808">Transferase</keyword>
<evidence type="ECO:0008006" key="6">
    <source>
        <dbReference type="Google" id="ProtNLM"/>
    </source>
</evidence>
<dbReference type="AlphaFoldDB" id="A0A3C1KST5"/>
<evidence type="ECO:0000313" key="4">
    <source>
        <dbReference type="EMBL" id="HAN29573.1"/>
    </source>
</evidence>
<dbReference type="InterPro" id="IPR003836">
    <property type="entry name" value="Glucokinase"/>
</dbReference>
<feature type="non-terminal residue" evidence="4">
    <location>
        <position position="180"/>
    </location>
</feature>
<comment type="caution">
    <text evidence="4">The sequence shown here is derived from an EMBL/GenBank/DDBJ whole genome shotgun (WGS) entry which is preliminary data.</text>
</comment>
<dbReference type="CDD" id="cd24008">
    <property type="entry name" value="ASKHA_NBD_GLK"/>
    <property type="match status" value="1"/>
</dbReference>
<dbReference type="PANTHER" id="PTHR47690">
    <property type="entry name" value="GLUCOKINASE"/>
    <property type="match status" value="1"/>
</dbReference>
<name>A0A3C1KST5_9GAMM</name>
<evidence type="ECO:0000256" key="3">
    <source>
        <dbReference type="RuleBase" id="RU004046"/>
    </source>
</evidence>
<sequence>MTGASTELRLVADVGGTNSRVALFDPRDGSLQALRVYQNASHADFGAVLESWFREVDADAPREACIAVAAPPSGNNARMINIDWELRGAELAQRFGIRQLGLMNDFEANACALPWLRPQDYATLQAGRAKKPARLAVLGPGTGLGGAVLDMRTDGAVAVACEPGQMDLAPLGAAQMALWP</sequence>
<gene>
    <name evidence="4" type="ORF">DCP75_17970</name>
</gene>
<dbReference type="InterPro" id="IPR043129">
    <property type="entry name" value="ATPase_NBD"/>
</dbReference>
<dbReference type="Pfam" id="PF02685">
    <property type="entry name" value="Glucokinase"/>
    <property type="match status" value="1"/>
</dbReference>
<dbReference type="Proteomes" id="UP000259273">
    <property type="component" value="Unassembled WGS sequence"/>
</dbReference>
<dbReference type="EMBL" id="DMND01000241">
    <property type="protein sequence ID" value="HAN29573.1"/>
    <property type="molecule type" value="Genomic_DNA"/>
</dbReference>
<proteinExistence type="inferred from homology"/>
<protein>
    <recommendedName>
        <fullName evidence="6">Glucokinase</fullName>
    </recommendedName>
</protein>